<accession>A0A974Y2Z6</accession>
<name>A0A974Y2Z6_9THEO</name>
<organism evidence="3 4">
    <name type="scientific">Aceticella autotrophica</name>
    <dbReference type="NCBI Taxonomy" id="2755338"/>
    <lineage>
        <taxon>Bacteria</taxon>
        <taxon>Bacillati</taxon>
        <taxon>Bacillota</taxon>
        <taxon>Clostridia</taxon>
        <taxon>Thermoanaerobacterales</taxon>
        <taxon>Thermoanaerobacteraceae</taxon>
        <taxon>Aceticella</taxon>
    </lineage>
</organism>
<evidence type="ECO:0000313" key="3">
    <source>
        <dbReference type="EMBL" id="QSZ26571.1"/>
    </source>
</evidence>
<dbReference type="InterPro" id="IPR047629">
    <property type="entry name" value="IS1182_transpos"/>
</dbReference>
<evidence type="ECO:0000313" key="4">
    <source>
        <dbReference type="Proteomes" id="UP000671913"/>
    </source>
</evidence>
<dbReference type="Proteomes" id="UP000671913">
    <property type="component" value="Chromosome"/>
</dbReference>
<evidence type="ECO:0000259" key="2">
    <source>
        <dbReference type="Pfam" id="PF13751"/>
    </source>
</evidence>
<evidence type="ECO:0000259" key="1">
    <source>
        <dbReference type="Pfam" id="PF05598"/>
    </source>
</evidence>
<reference evidence="3" key="1">
    <citation type="submission" date="2020-08" db="EMBL/GenBank/DDBJ databases">
        <title>Genomic insights into the carbon and energy metabolism of the first obligate autotrophic acetogenic bacterium Aceticella autotrophica gen. nov., sp. nov.</title>
        <authorList>
            <person name="Toshchakov S.V."/>
            <person name="Elcheninov A.G."/>
            <person name="Kublanov I.V."/>
            <person name="Frolov E.N."/>
            <person name="Lebedinsky A.V."/>
        </authorList>
    </citation>
    <scope>NUCLEOTIDE SEQUENCE</scope>
    <source>
        <strain evidence="3">3443-3Ac</strain>
    </source>
</reference>
<dbReference type="InterPro" id="IPR008490">
    <property type="entry name" value="Transposase_InsH_N"/>
</dbReference>
<dbReference type="EMBL" id="CP060096">
    <property type="protein sequence ID" value="QSZ26571.1"/>
    <property type="molecule type" value="Genomic_DNA"/>
</dbReference>
<dbReference type="InterPro" id="IPR025668">
    <property type="entry name" value="Tnp_DDE_dom"/>
</dbReference>
<dbReference type="Pfam" id="PF13751">
    <property type="entry name" value="DDE_Tnp_1_6"/>
    <property type="match status" value="1"/>
</dbReference>
<dbReference type="AlphaFoldDB" id="A0A974Y2Z6"/>
<dbReference type="NCBIfam" id="NF033551">
    <property type="entry name" value="transpos_IS1182"/>
    <property type="match status" value="1"/>
</dbReference>
<dbReference type="PANTHER" id="PTHR33408:SF2">
    <property type="entry name" value="TRANSPOSASE DDE DOMAIN-CONTAINING PROTEIN"/>
    <property type="match status" value="1"/>
</dbReference>
<dbReference type="RefSeq" id="WP_284679247.1">
    <property type="nucleotide sequence ID" value="NZ_CP060096.1"/>
</dbReference>
<proteinExistence type="predicted"/>
<keyword evidence="4" id="KW-1185">Reference proteome</keyword>
<protein>
    <submittedName>
        <fullName evidence="3">IS1182 family transposase</fullName>
    </submittedName>
</protein>
<sequence>MIGKADKQMSFSDYWLLGKISEVSYYHRLRTWVFNNLNEEMFQPLFSYYGRESISPVYTFTAMLIQFEKGYSDREMEEESRFDDRIKYALTAPRDFDGIDAVTLCDHRKRLFNSEIGKEIFIKTISQAKEVGLFNKDNLHIIDSFMIWGSCARQDTYTMIYQGIKMVLRFMKFYEMEDASKKILKRTDYEENIKKPKIAWENEKEKAKLLEELVKDALLLVENIKTKKDIKDDLKKAIELLERVALQDVEITNDGHVKMIEGTAKDRIISVVDDEMRHGRKTSSKLSDGYKAEIITGGEKGSVVVGIEVDGANIADGEHMSDLIEQSRRNGVDIDKLYGDCAYSDFEEIEKRKEEGTDFCIRVPEATNPSGGFSKEEFKIDLEKGTVECPNGHIKQFDTEKTQKHEQVTVKFRAEECNDCPLKDQCTKSKKGRTINIHPYEKEIQEQREYQKTDEFKEDYAKRPNVERNISELTRHGGRKGRYRGKLKIRWQMIMVAINNNIKVIMKHISKISNRQIKKGEVCPKTA</sequence>
<feature type="domain" description="Transposase DDE" evidence="2">
    <location>
        <begin position="389"/>
        <end position="505"/>
    </location>
</feature>
<dbReference type="Pfam" id="PF05598">
    <property type="entry name" value="DUF772"/>
    <property type="match status" value="1"/>
</dbReference>
<dbReference type="PANTHER" id="PTHR33408">
    <property type="entry name" value="TRANSPOSASE"/>
    <property type="match status" value="1"/>
</dbReference>
<feature type="domain" description="Transposase InsH N-terminal" evidence="1">
    <location>
        <begin position="28"/>
        <end position="110"/>
    </location>
</feature>
<dbReference type="KEGG" id="aaut:ACETAC_06535"/>
<gene>
    <name evidence="3" type="ORF">ACETAC_06535</name>
</gene>